<name>A0AAE1KKZ9_PETCI</name>
<evidence type="ECO:0000256" key="1">
    <source>
        <dbReference type="SAM" id="MobiDB-lite"/>
    </source>
</evidence>
<feature type="region of interest" description="Disordered" evidence="1">
    <location>
        <begin position="1"/>
        <end position="32"/>
    </location>
</feature>
<organism evidence="2 3">
    <name type="scientific">Petrolisthes cinctipes</name>
    <name type="common">Flat porcelain crab</name>
    <dbReference type="NCBI Taxonomy" id="88211"/>
    <lineage>
        <taxon>Eukaryota</taxon>
        <taxon>Metazoa</taxon>
        <taxon>Ecdysozoa</taxon>
        <taxon>Arthropoda</taxon>
        <taxon>Crustacea</taxon>
        <taxon>Multicrustacea</taxon>
        <taxon>Malacostraca</taxon>
        <taxon>Eumalacostraca</taxon>
        <taxon>Eucarida</taxon>
        <taxon>Decapoda</taxon>
        <taxon>Pleocyemata</taxon>
        <taxon>Anomura</taxon>
        <taxon>Galatheoidea</taxon>
        <taxon>Porcellanidae</taxon>
        <taxon>Petrolisthes</taxon>
    </lineage>
</organism>
<dbReference type="EMBL" id="JAWQEG010001952">
    <property type="protein sequence ID" value="KAK3875558.1"/>
    <property type="molecule type" value="Genomic_DNA"/>
</dbReference>
<evidence type="ECO:0000313" key="3">
    <source>
        <dbReference type="Proteomes" id="UP001286313"/>
    </source>
</evidence>
<protein>
    <submittedName>
        <fullName evidence="2">Uncharacterized protein</fullName>
    </submittedName>
</protein>
<gene>
    <name evidence="2" type="ORF">Pcinc_019578</name>
</gene>
<sequence length="116" mass="12527">MASHGRGPRAPDPATVTRHHLSPSRSRLPRPRVRTPAHLVVCLDQYGTTACPPHLSGLGYTPISPGPCLASLPLVPILTHQVSTSLSLYSALPGHTLSQWHHTLPHHTTVNFIFAT</sequence>
<keyword evidence="3" id="KW-1185">Reference proteome</keyword>
<dbReference type="Proteomes" id="UP001286313">
    <property type="component" value="Unassembled WGS sequence"/>
</dbReference>
<proteinExistence type="predicted"/>
<dbReference type="AlphaFoldDB" id="A0AAE1KKZ9"/>
<reference evidence="2" key="1">
    <citation type="submission" date="2023-10" db="EMBL/GenBank/DDBJ databases">
        <title>Genome assemblies of two species of porcelain crab, Petrolisthes cinctipes and Petrolisthes manimaculis (Anomura: Porcellanidae).</title>
        <authorList>
            <person name="Angst P."/>
        </authorList>
    </citation>
    <scope>NUCLEOTIDE SEQUENCE</scope>
    <source>
        <strain evidence="2">PB745_01</strain>
        <tissue evidence="2">Gill</tissue>
    </source>
</reference>
<comment type="caution">
    <text evidence="2">The sequence shown here is derived from an EMBL/GenBank/DDBJ whole genome shotgun (WGS) entry which is preliminary data.</text>
</comment>
<feature type="compositionally biased region" description="Basic residues" evidence="1">
    <location>
        <begin position="17"/>
        <end position="32"/>
    </location>
</feature>
<evidence type="ECO:0000313" key="2">
    <source>
        <dbReference type="EMBL" id="KAK3875558.1"/>
    </source>
</evidence>
<accession>A0AAE1KKZ9</accession>